<dbReference type="InterPro" id="IPR041916">
    <property type="entry name" value="Anti_sigma_zinc_sf"/>
</dbReference>
<keyword evidence="4" id="KW-0812">Transmembrane</keyword>
<evidence type="ECO:0000256" key="1">
    <source>
        <dbReference type="ARBA" id="ARBA00004167"/>
    </source>
</evidence>
<gene>
    <name evidence="14" type="ordered locus">FRAAL3631</name>
</gene>
<dbReference type="GO" id="GO:0005886">
    <property type="term" value="C:plasma membrane"/>
    <property type="evidence" value="ECO:0007669"/>
    <property type="project" value="UniProtKB-SubCell"/>
</dbReference>
<evidence type="ECO:0000259" key="12">
    <source>
        <dbReference type="Pfam" id="PF10099"/>
    </source>
</evidence>
<proteinExistence type="predicted"/>
<keyword evidence="6" id="KW-0805">Transcription regulation</keyword>
<feature type="region of interest" description="Disordered" evidence="11">
    <location>
        <begin position="241"/>
        <end position="263"/>
    </location>
</feature>
<evidence type="ECO:0000313" key="15">
    <source>
        <dbReference type="Proteomes" id="UP000000657"/>
    </source>
</evidence>
<feature type="domain" description="Anti-sigma K factor RskA C-terminal" evidence="12">
    <location>
        <begin position="122"/>
        <end position="256"/>
    </location>
</feature>
<dbReference type="EMBL" id="CT573213">
    <property type="protein sequence ID" value="CAJ62274.1"/>
    <property type="molecule type" value="Genomic_DNA"/>
</dbReference>
<dbReference type="GO" id="GO:0006417">
    <property type="term" value="P:regulation of translation"/>
    <property type="evidence" value="ECO:0007669"/>
    <property type="project" value="TreeGrafter"/>
</dbReference>
<keyword evidence="3" id="KW-1003">Cell membrane</keyword>
<dbReference type="OrthoDB" id="153510at2"/>
<evidence type="ECO:0000256" key="3">
    <source>
        <dbReference type="ARBA" id="ARBA00022475"/>
    </source>
</evidence>
<organism evidence="14 15">
    <name type="scientific">Frankia alni (strain DSM 45986 / CECT 9034 / ACN14a)</name>
    <dbReference type="NCBI Taxonomy" id="326424"/>
    <lineage>
        <taxon>Bacteria</taxon>
        <taxon>Bacillati</taxon>
        <taxon>Actinomycetota</taxon>
        <taxon>Actinomycetes</taxon>
        <taxon>Frankiales</taxon>
        <taxon>Frankiaceae</taxon>
        <taxon>Frankia</taxon>
    </lineage>
</organism>
<feature type="compositionally biased region" description="Pro residues" evidence="11">
    <location>
        <begin position="78"/>
        <end position="89"/>
    </location>
</feature>
<evidence type="ECO:0000256" key="10">
    <source>
        <dbReference type="ARBA" id="ARBA00030803"/>
    </source>
</evidence>
<evidence type="ECO:0000256" key="2">
    <source>
        <dbReference type="ARBA" id="ARBA00004236"/>
    </source>
</evidence>
<evidence type="ECO:0000313" key="14">
    <source>
        <dbReference type="EMBL" id="CAJ62274.1"/>
    </source>
</evidence>
<protein>
    <recommendedName>
        <fullName evidence="10">Regulator of SigK</fullName>
    </recommendedName>
    <alternativeName>
        <fullName evidence="9">Sigma-K anti-sigma factor RskA</fullName>
    </alternativeName>
</protein>
<dbReference type="GO" id="GO:0016989">
    <property type="term" value="F:sigma factor antagonist activity"/>
    <property type="evidence" value="ECO:0007669"/>
    <property type="project" value="TreeGrafter"/>
</dbReference>
<evidence type="ECO:0000256" key="6">
    <source>
        <dbReference type="ARBA" id="ARBA00023015"/>
    </source>
</evidence>
<evidence type="ECO:0000256" key="5">
    <source>
        <dbReference type="ARBA" id="ARBA00022989"/>
    </source>
</evidence>
<feature type="region of interest" description="Disordered" evidence="11">
    <location>
        <begin position="75"/>
        <end position="115"/>
    </location>
</feature>
<evidence type="ECO:0000256" key="11">
    <source>
        <dbReference type="SAM" id="MobiDB-lite"/>
    </source>
</evidence>
<keyword evidence="15" id="KW-1185">Reference proteome</keyword>
<accession>Q0RJN8</accession>
<dbReference type="KEGG" id="fal:FRAAL3631"/>
<dbReference type="InterPro" id="IPR051474">
    <property type="entry name" value="Anti-sigma-K/W_factor"/>
</dbReference>
<dbReference type="InterPro" id="IPR027383">
    <property type="entry name" value="Znf_put"/>
</dbReference>
<dbReference type="HOGENOM" id="CLU_075802_1_0_11"/>
<reference evidence="14 15" key="1">
    <citation type="journal article" date="2007" name="Genome Res.">
        <title>Genome characteristics of facultatively symbiotic Frankia sp. strains reflect host range and host plant biogeography.</title>
        <authorList>
            <person name="Normand P."/>
            <person name="Lapierre P."/>
            <person name="Tisa L.S."/>
            <person name="Gogarten J.P."/>
            <person name="Alloisio N."/>
            <person name="Bagnarol E."/>
            <person name="Bassi C.A."/>
            <person name="Berry A.M."/>
            <person name="Bickhart D.M."/>
            <person name="Choisne N."/>
            <person name="Couloux A."/>
            <person name="Cournoyer B."/>
            <person name="Cruveiller S."/>
            <person name="Daubin V."/>
            <person name="Demange N."/>
            <person name="Francino M.P."/>
            <person name="Goltsman E."/>
            <person name="Huang Y."/>
            <person name="Kopp O.R."/>
            <person name="Labarre L."/>
            <person name="Lapidus A."/>
            <person name="Lavire C."/>
            <person name="Marechal J."/>
            <person name="Martinez M."/>
            <person name="Mastronunzio J.E."/>
            <person name="Mullin B.C."/>
            <person name="Niemann J."/>
            <person name="Pujic P."/>
            <person name="Rawnsley T."/>
            <person name="Rouy Z."/>
            <person name="Schenowitz C."/>
            <person name="Sellstedt A."/>
            <person name="Tavares F."/>
            <person name="Tomkins J.P."/>
            <person name="Vallenet D."/>
            <person name="Valverde C."/>
            <person name="Wall L.G."/>
            <person name="Wang Y."/>
            <person name="Medigue C."/>
            <person name="Benson D.R."/>
        </authorList>
    </citation>
    <scope>NUCLEOTIDE SEQUENCE [LARGE SCALE GENOMIC DNA]</scope>
    <source>
        <strain evidence="15">DSM 45986 / CECT 9034 / ACN14a</strain>
    </source>
</reference>
<dbReference type="Proteomes" id="UP000000657">
    <property type="component" value="Chromosome"/>
</dbReference>
<feature type="domain" description="Putative zinc-finger" evidence="13">
    <location>
        <begin position="6"/>
        <end position="37"/>
    </location>
</feature>
<feature type="compositionally biased region" description="Low complexity" evidence="11">
    <location>
        <begin position="244"/>
        <end position="263"/>
    </location>
</feature>
<comment type="subcellular location">
    <subcellularLocation>
        <location evidence="2">Cell membrane</location>
    </subcellularLocation>
    <subcellularLocation>
        <location evidence="1">Membrane</location>
        <topology evidence="1">Single-pass membrane protein</topology>
    </subcellularLocation>
</comment>
<dbReference type="eggNOG" id="COG5343">
    <property type="taxonomic scope" value="Bacteria"/>
</dbReference>
<dbReference type="Gene3D" id="1.10.10.1320">
    <property type="entry name" value="Anti-sigma factor, zinc-finger domain"/>
    <property type="match status" value="1"/>
</dbReference>
<dbReference type="PANTHER" id="PTHR37461:SF1">
    <property type="entry name" value="ANTI-SIGMA-K FACTOR RSKA"/>
    <property type="match status" value="1"/>
</dbReference>
<evidence type="ECO:0000259" key="13">
    <source>
        <dbReference type="Pfam" id="PF13490"/>
    </source>
</evidence>
<evidence type="ECO:0000256" key="9">
    <source>
        <dbReference type="ARBA" id="ARBA00029829"/>
    </source>
</evidence>
<sequence length="263" mass="26430">MNTADAHTLTAAYALDALDAADRSAAEEHIAACPACAAEADRLSRAAANLAQLTAEAPPPALRDAVLDAISVTRQRPPAVPPAPPPADPPTTRHPTRLSTRRAGHHGDRASRPSPAARAIAAVAAAAVVACGVLGGVALDERHQLSAARAQTEQARRLAAAALVATDAASLHGGGTLRTASVGHIAVVSARGLPTLPAGRTYQLWLISAAGPRSAGFVDGRAGAGIWQLDDVRGARSLALTVEPSGGSPVPTTPPVGTTPLPS</sequence>
<evidence type="ECO:0000256" key="8">
    <source>
        <dbReference type="ARBA" id="ARBA00023163"/>
    </source>
</evidence>
<evidence type="ECO:0000256" key="7">
    <source>
        <dbReference type="ARBA" id="ARBA00023136"/>
    </source>
</evidence>
<keyword evidence="8" id="KW-0804">Transcription</keyword>
<name>Q0RJN8_FRAAA</name>
<keyword evidence="5" id="KW-1133">Transmembrane helix</keyword>
<dbReference type="RefSeq" id="WP_011604770.1">
    <property type="nucleotide sequence ID" value="NC_008278.1"/>
</dbReference>
<evidence type="ECO:0000256" key="4">
    <source>
        <dbReference type="ARBA" id="ARBA00022692"/>
    </source>
</evidence>
<feature type="compositionally biased region" description="Basic residues" evidence="11">
    <location>
        <begin position="94"/>
        <end position="104"/>
    </location>
</feature>
<dbReference type="InterPro" id="IPR018764">
    <property type="entry name" value="RskA_C"/>
</dbReference>
<dbReference type="AlphaFoldDB" id="Q0RJN8"/>
<keyword evidence="7" id="KW-0472">Membrane</keyword>
<dbReference type="STRING" id="326424.FRAAL3631"/>
<dbReference type="Pfam" id="PF13490">
    <property type="entry name" value="zf-HC2"/>
    <property type="match status" value="1"/>
</dbReference>
<dbReference type="Pfam" id="PF10099">
    <property type="entry name" value="RskA_C"/>
    <property type="match status" value="1"/>
</dbReference>
<dbReference type="PANTHER" id="PTHR37461">
    <property type="entry name" value="ANTI-SIGMA-K FACTOR RSKA"/>
    <property type="match status" value="1"/>
</dbReference>